<reference evidence="2 3" key="1">
    <citation type="submission" date="2019-03" db="EMBL/GenBank/DDBJ databases">
        <title>Single cell metagenomics reveals metabolic interactions within the superorganism composed of flagellate Streblomastix strix and complex community of Bacteroidetes bacteria on its surface.</title>
        <authorList>
            <person name="Treitli S.C."/>
            <person name="Kolisko M."/>
            <person name="Husnik F."/>
            <person name="Keeling P."/>
            <person name="Hampl V."/>
        </authorList>
    </citation>
    <scope>NUCLEOTIDE SEQUENCE [LARGE SCALE GENOMIC DNA]</scope>
    <source>
        <strain evidence="2">ST1C</strain>
    </source>
</reference>
<proteinExistence type="predicted"/>
<dbReference type="Proteomes" id="UP000324800">
    <property type="component" value="Unassembled WGS sequence"/>
</dbReference>
<evidence type="ECO:0000313" key="3">
    <source>
        <dbReference type="Proteomes" id="UP000324800"/>
    </source>
</evidence>
<feature type="compositionally biased region" description="Low complexity" evidence="1">
    <location>
        <begin position="624"/>
        <end position="636"/>
    </location>
</feature>
<feature type="region of interest" description="Disordered" evidence="1">
    <location>
        <begin position="452"/>
        <end position="477"/>
    </location>
</feature>
<gene>
    <name evidence="2" type="ORF">EZS28_011206</name>
</gene>
<sequence>MDKKVLRRLLDKKELNFYSQISGKKNWGGAPLPLLGELSPPKPLVQEGLDPLDPLVGPVGSDFNSLAFIQLIKVHKQMATSDGGDKDRKDCFYLETLAMPGEINSMVVGRFFDRNIESLILAKSTFLSIFHNNEKEDSFDFVDHISVFKEVYCLCTSVQPHSLDCLFVLSINGEWLFLQWNKTKFFPLASGSLLKAIQPLMKTPELRRFRLDPTFQWAVSVVPISDNSPRFFTRPAQKLKGKQVPGANKPIVKISFRALIVVDETVFVGVKYDGPDANFLQVIKDNWSISLEQFPKKFGFFDPDNRHGYKEENVNTTIRNGMEIEWKVLQTVEKSKKNLCIANADTFIFFERDEDNPNYIQTEGKKIETNYQNNEKTVSLFQLVNRIRHLTFTTALRLEPFPIRKKPFIMPSFPFTQPLGREIDGEVAGPGLNPSENRGRIQLPDYIKQSGYKQKSKLEIKRDDESSTSTFSKSESENNKQACTTAIALVDTPIGLTLLTFLFNFEHHRISLHSFALAALPPSSSRVMPVIDDNRVMKQRKDIRHIQQREIGSLDKIFVASGRALIVICNGQVQYHNYPYKWLNALVMTNGANWHSTVTQQPNSPSFQSSVQLSPQSSRRNVDVDSLSQSSQLSDNSRLRSDIDNAQLKIGTSMLFIISGTNSSMVVDLNTGSFFDFPGQEADMRDLCDGGGPEDFQYNPINLSNIVPIPYYSFSPYHKMDDRFALGSGNGRSGALHQIGIGHKLQIIMQGKWYQELPTLFTSRLYSVREDGIESVGQEVNVDLLTKTLAFQEAHEFIGYNGNETISWIAPTVLSEEQCYKRIKNLEQNHSTPNFSHIQKYYPSTQSLQTFNESTQQVIFEYGCITDKMIAVSYKCVVFVLIWIPAVPQITSITTDSNQQDERQTQLTNHPAIVQPVATLCFPSHIKSLTASTICTRSFLVVGCESPASIFLFRLDNIQVALQTEQTRQQLWDDGEKKLNNIKYKFIYPSIQRPNLALVIQNGIKNKVSENDLENKHVIHIGQGNDCSVICADSNTILTRGLNNQQPSGKQLRFVEVESGSGQFVEAVYSSKAVLTRLFDLFTNDIPVQILLSTFKHQVRIYSQEELEASDLNPVVGLSFLAQSSKSQQPVENEKYEIQRNYLNNEGAVVMIGGYNGQLITTIVPLSAILDFSPGQPYENKQVSTAQFFFPSPVTTMKMCSQPLKIANDEAIVYIYGDRAYALAWSNRLCKIITTDLDYNGIIHSMMPMRVVDEEPSLQFKDDDDEKNSELSDSNSQSQKGSSTHKTQVPHQSIAWIDYSNRRLIFGSIDKRRVLTREIKDLSSHPIAIAHMPTIKAIAVLCREYSQNEQTATIYAVS</sequence>
<evidence type="ECO:0000313" key="2">
    <source>
        <dbReference type="EMBL" id="KAA6393267.1"/>
    </source>
</evidence>
<name>A0A5J4WE69_9EUKA</name>
<feature type="region of interest" description="Disordered" evidence="1">
    <location>
        <begin position="1260"/>
        <end position="1289"/>
    </location>
</feature>
<comment type="caution">
    <text evidence="2">The sequence shown here is derived from an EMBL/GenBank/DDBJ whole genome shotgun (WGS) entry which is preliminary data.</text>
</comment>
<feature type="compositionally biased region" description="Low complexity" evidence="1">
    <location>
        <begin position="1272"/>
        <end position="1282"/>
    </location>
</feature>
<feature type="compositionally biased region" description="Basic and acidic residues" evidence="1">
    <location>
        <begin position="456"/>
        <end position="465"/>
    </location>
</feature>
<accession>A0A5J4WE69</accession>
<organism evidence="2 3">
    <name type="scientific">Streblomastix strix</name>
    <dbReference type="NCBI Taxonomy" id="222440"/>
    <lineage>
        <taxon>Eukaryota</taxon>
        <taxon>Metamonada</taxon>
        <taxon>Preaxostyla</taxon>
        <taxon>Oxymonadida</taxon>
        <taxon>Streblomastigidae</taxon>
        <taxon>Streblomastix</taxon>
    </lineage>
</organism>
<feature type="compositionally biased region" description="Polar residues" evidence="1">
    <location>
        <begin position="598"/>
        <end position="619"/>
    </location>
</feature>
<dbReference type="EMBL" id="SNRW01002287">
    <property type="protein sequence ID" value="KAA6393267.1"/>
    <property type="molecule type" value="Genomic_DNA"/>
</dbReference>
<evidence type="ECO:0000256" key="1">
    <source>
        <dbReference type="SAM" id="MobiDB-lite"/>
    </source>
</evidence>
<dbReference type="Gene3D" id="2.130.10.10">
    <property type="entry name" value="YVTN repeat-like/Quinoprotein amine dehydrogenase"/>
    <property type="match status" value="1"/>
</dbReference>
<feature type="region of interest" description="Disordered" evidence="1">
    <location>
        <begin position="598"/>
        <end position="638"/>
    </location>
</feature>
<dbReference type="InterPro" id="IPR015943">
    <property type="entry name" value="WD40/YVTN_repeat-like_dom_sf"/>
</dbReference>
<protein>
    <submittedName>
        <fullName evidence="2">Uncharacterized protein</fullName>
    </submittedName>
</protein>